<dbReference type="RefSeq" id="XP_027108971.1">
    <property type="nucleotide sequence ID" value="XM_027253170.1"/>
</dbReference>
<dbReference type="GeneID" id="113728809"/>
<gene>
    <name evidence="9" type="primary">LOC113728809</name>
</gene>
<evidence type="ECO:0000256" key="5">
    <source>
        <dbReference type="ARBA" id="ARBA00023180"/>
    </source>
</evidence>
<reference evidence="9" key="2">
    <citation type="submission" date="2025-08" db="UniProtKB">
        <authorList>
            <consortium name="RefSeq"/>
        </authorList>
    </citation>
    <scope>IDENTIFICATION</scope>
    <source>
        <tissue evidence="9">Leaves</tissue>
    </source>
</reference>
<dbReference type="GO" id="GO:0006508">
    <property type="term" value="P:proteolysis"/>
    <property type="evidence" value="ECO:0007669"/>
    <property type="project" value="UniProtKB-KW"/>
</dbReference>
<protein>
    <submittedName>
        <fullName evidence="9">Aspartic proteinase CDR1-like</fullName>
    </submittedName>
</protein>
<dbReference type="InterPro" id="IPR033121">
    <property type="entry name" value="PEPTIDASE_A1"/>
</dbReference>
<dbReference type="InterPro" id="IPR021109">
    <property type="entry name" value="Peptidase_aspartic_dom_sf"/>
</dbReference>
<feature type="domain" description="Peptidase A1" evidence="7">
    <location>
        <begin position="88"/>
        <end position="424"/>
    </location>
</feature>
<keyword evidence="8" id="KW-1185">Reference proteome</keyword>
<dbReference type="InterPro" id="IPR051708">
    <property type="entry name" value="Plant_Aspart_Prot_A1"/>
</dbReference>
<evidence type="ECO:0000256" key="1">
    <source>
        <dbReference type="ARBA" id="ARBA00007447"/>
    </source>
</evidence>
<dbReference type="OrthoDB" id="2747330at2759"/>
<dbReference type="PROSITE" id="PS00141">
    <property type="entry name" value="ASP_PROTEASE"/>
    <property type="match status" value="1"/>
</dbReference>
<dbReference type="SUPFAM" id="SSF50630">
    <property type="entry name" value="Acid proteases"/>
    <property type="match status" value="1"/>
</dbReference>
<evidence type="ECO:0000313" key="8">
    <source>
        <dbReference type="Proteomes" id="UP001652660"/>
    </source>
</evidence>
<dbReference type="AlphaFoldDB" id="A0A6P6W346"/>
<keyword evidence="3" id="KW-0064">Aspartyl protease</keyword>
<dbReference type="CDD" id="cd05476">
    <property type="entry name" value="pepsin_A_like_plant"/>
    <property type="match status" value="1"/>
</dbReference>
<dbReference type="Proteomes" id="UP001652660">
    <property type="component" value="Chromosome 2e"/>
</dbReference>
<sequence length="431" mass="47124">MRLNPNVLCTPLATRTVVFLVFCSTILLPVQTNNGGFTADLIRRDSSKSPFYNPLLTTSQPVKNAFQPSLNRANQFASTSVVPNGGEYLMKISYGTPPVETLAIVDTGSDVTWTMCLPCKTCHKSISSLFNPKNSSTFELVPCTSKTCRDFSYSFCNQADATTCEYEVIYADLSSSRGDVATETITLEGSMGERLSFSNFTFGCAHHSDGDFTDEGMGSGLVGLGFEQQSLISQLSSPFDGKFSYCFGPPNEVSNPGKIRFGSNPIFLQGSRVSTPLYFGFAYSLKLQGISVANTRMEDSEGALSSGEFIIDSGTTYTLLPTQLYYAFESAIQDYIGSQNRVDDPNNDFKLCYSSLVDSVIPNITMHFAGADLELNPENIFQRTSPTSVCLGFFPSDSIALFGNLAQANFWVEYDLKNKILSFQRADCASQ</sequence>
<dbReference type="InterPro" id="IPR034161">
    <property type="entry name" value="Pepsin-like_plant"/>
</dbReference>
<evidence type="ECO:0000256" key="2">
    <source>
        <dbReference type="ARBA" id="ARBA00022670"/>
    </source>
</evidence>
<dbReference type="GO" id="GO:0004190">
    <property type="term" value="F:aspartic-type endopeptidase activity"/>
    <property type="evidence" value="ECO:0007669"/>
    <property type="project" value="UniProtKB-KW"/>
</dbReference>
<dbReference type="InterPro" id="IPR032799">
    <property type="entry name" value="TAXi_C"/>
</dbReference>
<name>A0A6P6W346_COFAR</name>
<comment type="similarity">
    <text evidence="1">Belongs to the peptidase A1 family.</text>
</comment>
<keyword evidence="2" id="KW-0645">Protease</keyword>
<keyword evidence="5" id="KW-0325">Glycoprotein</keyword>
<dbReference type="Pfam" id="PF14543">
    <property type="entry name" value="TAXi_N"/>
    <property type="match status" value="1"/>
</dbReference>
<dbReference type="PROSITE" id="PS51767">
    <property type="entry name" value="PEPTIDASE_A1"/>
    <property type="match status" value="1"/>
</dbReference>
<reference evidence="8" key="1">
    <citation type="journal article" date="2025" name="Foods">
        <title>Unveiling the Microbial Signatures of Arabica Coffee Cherries: Insights into Ripeness Specific Diversity, Functional Traits, and Implications for Quality and Safety.</title>
        <authorList>
            <consortium name="RefSeq"/>
            <person name="Tenea G.N."/>
            <person name="Cifuentes V."/>
            <person name="Reyes P."/>
            <person name="Cevallos-Vallejos M."/>
        </authorList>
    </citation>
    <scope>NUCLEOTIDE SEQUENCE [LARGE SCALE GENOMIC DNA]</scope>
</reference>
<accession>A0A6P6W346</accession>
<dbReference type="PANTHER" id="PTHR47967">
    <property type="entry name" value="OS07G0603500 PROTEIN-RELATED"/>
    <property type="match status" value="1"/>
</dbReference>
<dbReference type="Pfam" id="PF14541">
    <property type="entry name" value="TAXi_C"/>
    <property type="match status" value="1"/>
</dbReference>
<dbReference type="PANTHER" id="PTHR47967:SF66">
    <property type="entry name" value="ASPARTIC PROTEINASE CDR1-RELATED"/>
    <property type="match status" value="1"/>
</dbReference>
<dbReference type="GO" id="GO:0005576">
    <property type="term" value="C:extracellular region"/>
    <property type="evidence" value="ECO:0007669"/>
    <property type="project" value="TreeGrafter"/>
</dbReference>
<evidence type="ECO:0000256" key="3">
    <source>
        <dbReference type="ARBA" id="ARBA00022750"/>
    </source>
</evidence>
<keyword evidence="6" id="KW-0732">Signal</keyword>
<dbReference type="InterPro" id="IPR001969">
    <property type="entry name" value="Aspartic_peptidase_AS"/>
</dbReference>
<organism evidence="8 9">
    <name type="scientific">Coffea arabica</name>
    <name type="common">Arabian coffee</name>
    <dbReference type="NCBI Taxonomy" id="13443"/>
    <lineage>
        <taxon>Eukaryota</taxon>
        <taxon>Viridiplantae</taxon>
        <taxon>Streptophyta</taxon>
        <taxon>Embryophyta</taxon>
        <taxon>Tracheophyta</taxon>
        <taxon>Spermatophyta</taxon>
        <taxon>Magnoliopsida</taxon>
        <taxon>eudicotyledons</taxon>
        <taxon>Gunneridae</taxon>
        <taxon>Pentapetalae</taxon>
        <taxon>asterids</taxon>
        <taxon>lamiids</taxon>
        <taxon>Gentianales</taxon>
        <taxon>Rubiaceae</taxon>
        <taxon>Ixoroideae</taxon>
        <taxon>Gardenieae complex</taxon>
        <taxon>Bertiereae - Coffeeae clade</taxon>
        <taxon>Coffeeae</taxon>
        <taxon>Coffea</taxon>
    </lineage>
</organism>
<evidence type="ECO:0000313" key="9">
    <source>
        <dbReference type="RefSeq" id="XP_027108971.1"/>
    </source>
</evidence>
<evidence type="ECO:0000256" key="4">
    <source>
        <dbReference type="ARBA" id="ARBA00022801"/>
    </source>
</evidence>
<dbReference type="InterPro" id="IPR032861">
    <property type="entry name" value="TAXi_N"/>
</dbReference>
<keyword evidence="4" id="KW-0378">Hydrolase</keyword>
<evidence type="ECO:0000259" key="7">
    <source>
        <dbReference type="PROSITE" id="PS51767"/>
    </source>
</evidence>
<dbReference type="Gene3D" id="2.40.70.10">
    <property type="entry name" value="Acid Proteases"/>
    <property type="match status" value="2"/>
</dbReference>
<feature type="signal peptide" evidence="6">
    <location>
        <begin position="1"/>
        <end position="32"/>
    </location>
</feature>
<feature type="chain" id="PRO_5027918127" evidence="6">
    <location>
        <begin position="33"/>
        <end position="431"/>
    </location>
</feature>
<proteinExistence type="inferred from homology"/>
<dbReference type="FunFam" id="2.40.70.10:FF:000031">
    <property type="entry name" value="Aspartyl protease AED1"/>
    <property type="match status" value="1"/>
</dbReference>
<evidence type="ECO:0000256" key="6">
    <source>
        <dbReference type="SAM" id="SignalP"/>
    </source>
</evidence>